<evidence type="ECO:0000256" key="3">
    <source>
        <dbReference type="ARBA" id="ARBA00022576"/>
    </source>
</evidence>
<keyword evidence="5" id="KW-0663">Pyridoxal phosphate</keyword>
<comment type="similarity">
    <text evidence="2 6">Belongs to the class-I pyridoxal-phosphate-dependent aminotransferase family.</text>
</comment>
<dbReference type="EMBL" id="CP141615">
    <property type="protein sequence ID" value="WRP16484.1"/>
    <property type="molecule type" value="Genomic_DNA"/>
</dbReference>
<reference evidence="8 9" key="1">
    <citation type="journal article" date="2024" name="Front. Microbiol.">
        <title>Novel thermophilic genera Geochorda gen. nov. and Carboxydochorda gen. nov. from the deep terrestrial subsurface reveal the ecophysiological diversity in the class Limnochordia.</title>
        <authorList>
            <person name="Karnachuk O.V."/>
            <person name="Lukina A.P."/>
            <person name="Avakyan M.R."/>
            <person name="Kadnikov V.V."/>
            <person name="Begmatov S."/>
            <person name="Beletsky A.V."/>
            <person name="Vlasova K.G."/>
            <person name="Novikov A.A."/>
            <person name="Shcherbakova V.A."/>
            <person name="Mardanov A.V."/>
            <person name="Ravin N.V."/>
        </authorList>
    </citation>
    <scope>NUCLEOTIDE SEQUENCE [LARGE SCALE GENOMIC DNA]</scope>
    <source>
        <strain evidence="8 9">L945</strain>
    </source>
</reference>
<evidence type="ECO:0000256" key="2">
    <source>
        <dbReference type="ARBA" id="ARBA00007441"/>
    </source>
</evidence>
<gene>
    <name evidence="8" type="ORF">U7230_10295</name>
</gene>
<evidence type="ECO:0000259" key="7">
    <source>
        <dbReference type="Pfam" id="PF00155"/>
    </source>
</evidence>
<organism evidence="8 9">
    <name type="scientific">Carboxydichorda subterranea</name>
    <dbReference type="NCBI Taxonomy" id="3109565"/>
    <lineage>
        <taxon>Bacteria</taxon>
        <taxon>Bacillati</taxon>
        <taxon>Bacillota</taxon>
        <taxon>Limnochordia</taxon>
        <taxon>Limnochordales</taxon>
        <taxon>Geochordaceae</taxon>
        <taxon>Carboxydichorda</taxon>
    </lineage>
</organism>
<protein>
    <recommendedName>
        <fullName evidence="6">Aminotransferase</fullName>
        <ecNumber evidence="6">2.6.1.-</ecNumber>
    </recommendedName>
</protein>
<dbReference type="Gene3D" id="3.40.640.10">
    <property type="entry name" value="Type I PLP-dependent aspartate aminotransferase-like (Major domain)"/>
    <property type="match status" value="1"/>
</dbReference>
<dbReference type="InterPro" id="IPR015421">
    <property type="entry name" value="PyrdxlP-dep_Trfase_major"/>
</dbReference>
<dbReference type="Pfam" id="PF00155">
    <property type="entry name" value="Aminotran_1_2"/>
    <property type="match status" value="1"/>
</dbReference>
<dbReference type="PANTHER" id="PTHR46383">
    <property type="entry name" value="ASPARTATE AMINOTRANSFERASE"/>
    <property type="match status" value="1"/>
</dbReference>
<evidence type="ECO:0000256" key="1">
    <source>
        <dbReference type="ARBA" id="ARBA00001933"/>
    </source>
</evidence>
<evidence type="ECO:0000256" key="4">
    <source>
        <dbReference type="ARBA" id="ARBA00022679"/>
    </source>
</evidence>
<evidence type="ECO:0000313" key="9">
    <source>
        <dbReference type="Proteomes" id="UP001332192"/>
    </source>
</evidence>
<evidence type="ECO:0000256" key="5">
    <source>
        <dbReference type="ARBA" id="ARBA00022898"/>
    </source>
</evidence>
<keyword evidence="4 6" id="KW-0808">Transferase</keyword>
<dbReference type="PROSITE" id="PS00105">
    <property type="entry name" value="AA_TRANSFER_CLASS_1"/>
    <property type="match status" value="1"/>
</dbReference>
<name>A0ABZ1BUX0_9FIRM</name>
<dbReference type="EC" id="2.6.1.-" evidence="6"/>
<keyword evidence="3 6" id="KW-0032">Aminotransferase</keyword>
<keyword evidence="9" id="KW-1185">Reference proteome</keyword>
<dbReference type="CDD" id="cd00609">
    <property type="entry name" value="AAT_like"/>
    <property type="match status" value="1"/>
</dbReference>
<accession>A0ABZ1BUX0</accession>
<evidence type="ECO:0000256" key="6">
    <source>
        <dbReference type="RuleBase" id="RU000481"/>
    </source>
</evidence>
<dbReference type="InterPro" id="IPR004838">
    <property type="entry name" value="NHTrfase_class1_PyrdxlP-BS"/>
</dbReference>
<dbReference type="RefSeq" id="WP_324715757.1">
    <property type="nucleotide sequence ID" value="NZ_CP141615.1"/>
</dbReference>
<dbReference type="InterPro" id="IPR004839">
    <property type="entry name" value="Aminotransferase_I/II_large"/>
</dbReference>
<dbReference type="PANTHER" id="PTHR46383:SF2">
    <property type="entry name" value="AMINOTRANSFERASE"/>
    <property type="match status" value="1"/>
</dbReference>
<dbReference type="GO" id="GO:0008483">
    <property type="term" value="F:transaminase activity"/>
    <property type="evidence" value="ECO:0007669"/>
    <property type="project" value="UniProtKB-KW"/>
</dbReference>
<dbReference type="Proteomes" id="UP001332192">
    <property type="component" value="Chromosome"/>
</dbReference>
<dbReference type="SUPFAM" id="SSF53383">
    <property type="entry name" value="PLP-dependent transferases"/>
    <property type="match status" value="1"/>
</dbReference>
<evidence type="ECO:0000313" key="8">
    <source>
        <dbReference type="EMBL" id="WRP16484.1"/>
    </source>
</evidence>
<comment type="cofactor">
    <cofactor evidence="1 6">
        <name>pyridoxal 5'-phosphate</name>
        <dbReference type="ChEBI" id="CHEBI:597326"/>
    </cofactor>
</comment>
<dbReference type="InterPro" id="IPR050596">
    <property type="entry name" value="AspAT/PAT-like"/>
</dbReference>
<sequence length="407" mass="44308">MRRGFGPSRRAEEIPPFLAMDILARARRLEEQGRSIIHLEVGDPDFPSPPDVVEAGRRALAEGRTHYTEALGIPRLREAIARRYFTLHGVEVSPERIVVGSGSSPLLTMLALAILDPGDEVLVPDPGYSCYPNYVRAAGGVPVQVDAGEAFGYRLSVEALERAVTNRTKALIVNSPANPTGVVYHPDEVRQLTAWAAERGLWLISDEIYHGLSDRPVEPTALRFDPDAIVVDGFSKRFAMTGWRLGWCVVPEELVRPLMKLQQNLMVCAPAAAQEAGIVALEQGEGHTRAMAEELRRRRRTLLAGLERLGWRVAGRPEGAFYVLADVRSVATDSRRFAIQLLDHAGVALTPGIDFGPRAEGHLRFSYAAPVAAIEEAIDRIHAFLQGAQAAAGGAGETAGRTRVAPK</sequence>
<proteinExistence type="inferred from homology"/>
<dbReference type="InterPro" id="IPR015424">
    <property type="entry name" value="PyrdxlP-dep_Trfase"/>
</dbReference>
<feature type="domain" description="Aminotransferase class I/classII large" evidence="7">
    <location>
        <begin position="36"/>
        <end position="381"/>
    </location>
</feature>